<evidence type="ECO:0000259" key="3">
    <source>
        <dbReference type="Pfam" id="PF03959"/>
    </source>
</evidence>
<feature type="domain" description="Serine hydrolase" evidence="3">
    <location>
        <begin position="46"/>
        <end position="285"/>
    </location>
</feature>
<keyword evidence="1" id="KW-0378">Hydrolase</keyword>
<evidence type="ECO:0000313" key="5">
    <source>
        <dbReference type="Proteomes" id="UP000007322"/>
    </source>
</evidence>
<dbReference type="InterPro" id="IPR029058">
    <property type="entry name" value="AB_hydrolase_fold"/>
</dbReference>
<dbReference type="OrthoDB" id="2094269at2759"/>
<dbReference type="InterPro" id="IPR050593">
    <property type="entry name" value="LovG"/>
</dbReference>
<dbReference type="OMA" id="EEPRGWW"/>
<dbReference type="Proteomes" id="UP000007322">
    <property type="component" value="Chromosome 6"/>
</dbReference>
<feature type="region of interest" description="Disordered" evidence="2">
    <location>
        <begin position="1"/>
        <end position="42"/>
    </location>
</feature>
<dbReference type="EMBL" id="CP003007">
    <property type="protein sequence ID" value="AEO61215.1"/>
    <property type="molecule type" value="Genomic_DNA"/>
</dbReference>
<proteinExistence type="predicted"/>
<dbReference type="PANTHER" id="PTHR48070">
    <property type="entry name" value="ESTERASE OVCA2"/>
    <property type="match status" value="1"/>
</dbReference>
<dbReference type="eggNOG" id="KOG2551">
    <property type="taxonomic scope" value="Eukaryota"/>
</dbReference>
<dbReference type="GO" id="GO:0016787">
    <property type="term" value="F:hydrolase activity"/>
    <property type="evidence" value="ECO:0007669"/>
    <property type="project" value="UniProtKB-KW"/>
</dbReference>
<sequence length="318" mass="34621">MSGLSSGTASGTGSPSWTSPSQTAVNTPATGSSTANSGSNTPRSLKKIRILMLHGYTQSGPIFKGKTNGLQKKLAKSFATLGFEPVLIYPTAPNKLTVDDVVGWERRQPAIKDFEPDTWAWYRSDELQDKYLYLEEGMNRIAETLRQAREEARQEGDEDGGVDGVIGFSQGGCMAGMLASALEPVHKPRAAAERAHERWLETVREANGGRPLKFVVVYGGFRAAPLELEWLYNPKISTPTMHWIGSLDTVVGEERSMGLANKCVDPVVLNHPGGHFVPIDPKYVSALVSFIHQHIQEKKDQKAQAADEDAGKDGEGLD</sequence>
<feature type="region of interest" description="Disordered" evidence="2">
    <location>
        <begin position="299"/>
        <end position="318"/>
    </location>
</feature>
<evidence type="ECO:0000256" key="1">
    <source>
        <dbReference type="ARBA" id="ARBA00022801"/>
    </source>
</evidence>
<dbReference type="Pfam" id="PF03959">
    <property type="entry name" value="FSH1"/>
    <property type="match status" value="1"/>
</dbReference>
<dbReference type="HOGENOM" id="CLU_051938_2_0_1"/>
<keyword evidence="5" id="KW-1185">Reference proteome</keyword>
<dbReference type="SUPFAM" id="SSF53474">
    <property type="entry name" value="alpha/beta-Hydrolases"/>
    <property type="match status" value="1"/>
</dbReference>
<dbReference type="RefSeq" id="XP_003666460.1">
    <property type="nucleotide sequence ID" value="XM_003666412.1"/>
</dbReference>
<evidence type="ECO:0000256" key="2">
    <source>
        <dbReference type="SAM" id="MobiDB-lite"/>
    </source>
</evidence>
<dbReference type="KEGG" id="mtm:MYCTH_2311164"/>
<dbReference type="InParanoid" id="G2QMN5"/>
<dbReference type="FunCoup" id="G2QMN5">
    <property type="interactions" value="406"/>
</dbReference>
<dbReference type="GO" id="GO:0005737">
    <property type="term" value="C:cytoplasm"/>
    <property type="evidence" value="ECO:0007669"/>
    <property type="project" value="TreeGrafter"/>
</dbReference>
<evidence type="ECO:0000313" key="4">
    <source>
        <dbReference type="EMBL" id="AEO61215.1"/>
    </source>
</evidence>
<name>G2QMN5_THET4</name>
<dbReference type="GO" id="GO:0019748">
    <property type="term" value="P:secondary metabolic process"/>
    <property type="evidence" value="ECO:0007669"/>
    <property type="project" value="TreeGrafter"/>
</dbReference>
<protein>
    <recommendedName>
        <fullName evidence="3">Serine hydrolase domain-containing protein</fullName>
    </recommendedName>
</protein>
<reference evidence="4 5" key="1">
    <citation type="journal article" date="2011" name="Nat. Biotechnol.">
        <title>Comparative genomic analysis of the thermophilic biomass-degrading fungi Myceliophthora thermophila and Thielavia terrestris.</title>
        <authorList>
            <person name="Berka R.M."/>
            <person name="Grigoriev I.V."/>
            <person name="Otillar R."/>
            <person name="Salamov A."/>
            <person name="Grimwood J."/>
            <person name="Reid I."/>
            <person name="Ishmael N."/>
            <person name="John T."/>
            <person name="Darmond C."/>
            <person name="Moisan M.-C."/>
            <person name="Henrissat B."/>
            <person name="Coutinho P.M."/>
            <person name="Lombard V."/>
            <person name="Natvig D.O."/>
            <person name="Lindquist E."/>
            <person name="Schmutz J."/>
            <person name="Lucas S."/>
            <person name="Harris P."/>
            <person name="Powlowski J."/>
            <person name="Bellemare A."/>
            <person name="Taylor D."/>
            <person name="Butler G."/>
            <person name="de Vries R.P."/>
            <person name="Allijn I.E."/>
            <person name="van den Brink J."/>
            <person name="Ushinsky S."/>
            <person name="Storms R."/>
            <person name="Powell A.J."/>
            <person name="Paulsen I.T."/>
            <person name="Elbourne L.D.H."/>
            <person name="Baker S.E."/>
            <person name="Magnuson J."/>
            <person name="LaBoissiere S."/>
            <person name="Clutterbuck A.J."/>
            <person name="Martinez D."/>
            <person name="Wogulis M."/>
            <person name="de Leon A.L."/>
            <person name="Rey M.W."/>
            <person name="Tsang A."/>
        </authorList>
    </citation>
    <scope>NUCLEOTIDE SEQUENCE [LARGE SCALE GENOMIC DNA]</scope>
    <source>
        <strain evidence="5">ATCC 42464 / BCRC 31852 / DSM 1799</strain>
    </source>
</reference>
<feature type="compositionally biased region" description="Basic and acidic residues" evidence="2">
    <location>
        <begin position="309"/>
        <end position="318"/>
    </location>
</feature>
<dbReference type="AlphaFoldDB" id="G2QMN5"/>
<organism evidence="4 5">
    <name type="scientific">Thermothelomyces thermophilus (strain ATCC 42464 / BCRC 31852 / DSM 1799)</name>
    <name type="common">Sporotrichum thermophile</name>
    <dbReference type="NCBI Taxonomy" id="573729"/>
    <lineage>
        <taxon>Eukaryota</taxon>
        <taxon>Fungi</taxon>
        <taxon>Dikarya</taxon>
        <taxon>Ascomycota</taxon>
        <taxon>Pezizomycotina</taxon>
        <taxon>Sordariomycetes</taxon>
        <taxon>Sordariomycetidae</taxon>
        <taxon>Sordariales</taxon>
        <taxon>Chaetomiaceae</taxon>
        <taxon>Thermothelomyces</taxon>
    </lineage>
</organism>
<dbReference type="InterPro" id="IPR005645">
    <property type="entry name" value="FSH-like_dom"/>
</dbReference>
<dbReference type="GO" id="GO:0005634">
    <property type="term" value="C:nucleus"/>
    <property type="evidence" value="ECO:0007669"/>
    <property type="project" value="TreeGrafter"/>
</dbReference>
<dbReference type="STRING" id="573729.G2QMN5"/>
<dbReference type="PANTHER" id="PTHR48070:SF6">
    <property type="entry name" value="ESTERASE OVCA2"/>
    <property type="match status" value="1"/>
</dbReference>
<dbReference type="Gene3D" id="3.40.50.1820">
    <property type="entry name" value="alpha/beta hydrolase"/>
    <property type="match status" value="1"/>
</dbReference>
<gene>
    <name evidence="4" type="ORF">MYCTH_2311164</name>
</gene>
<accession>G2QMN5</accession>
<dbReference type="VEuPathDB" id="FungiDB:MYCTH_2311164"/>
<dbReference type="GeneID" id="11506338"/>